<evidence type="ECO:0000256" key="2">
    <source>
        <dbReference type="ARBA" id="ARBA00022801"/>
    </source>
</evidence>
<dbReference type="InterPro" id="IPR018247">
    <property type="entry name" value="EF_Hand_1_Ca_BS"/>
</dbReference>
<evidence type="ECO:0000256" key="1">
    <source>
        <dbReference type="ARBA" id="ARBA00007072"/>
    </source>
</evidence>
<dbReference type="PANTHER" id="PTHR22298">
    <property type="entry name" value="ENDO-1,4-BETA-GLUCANASE"/>
    <property type="match status" value="1"/>
</dbReference>
<dbReference type="PROSITE" id="PS00018">
    <property type="entry name" value="EF_HAND_1"/>
    <property type="match status" value="2"/>
</dbReference>
<feature type="active site" evidence="8">
    <location>
        <position position="752"/>
    </location>
</feature>
<dbReference type="SUPFAM" id="SSF49785">
    <property type="entry name" value="Galactose-binding domain-like"/>
    <property type="match status" value="1"/>
</dbReference>
<dbReference type="InterPro" id="IPR036439">
    <property type="entry name" value="Dockerin_dom_sf"/>
</dbReference>
<dbReference type="InterPro" id="IPR004197">
    <property type="entry name" value="Cellulase_Ig-like"/>
</dbReference>
<keyword evidence="12" id="KW-1185">Reference proteome</keyword>
<evidence type="ECO:0000256" key="6">
    <source>
        <dbReference type="ARBA" id="ARBA00023326"/>
    </source>
</evidence>
<dbReference type="Gene3D" id="2.60.120.260">
    <property type="entry name" value="Galactose-binding domain-like"/>
    <property type="match status" value="1"/>
</dbReference>
<keyword evidence="3" id="KW-0136">Cellulose degradation</keyword>
<dbReference type="KEGG" id="clt:CM240_3324"/>
<dbReference type="InterPro" id="IPR008928">
    <property type="entry name" value="6-hairpin_glycosidase_sf"/>
</dbReference>
<evidence type="ECO:0000256" key="3">
    <source>
        <dbReference type="ARBA" id="ARBA00023001"/>
    </source>
</evidence>
<dbReference type="InterPro" id="IPR008979">
    <property type="entry name" value="Galactose-bd-like_sf"/>
</dbReference>
<dbReference type="EMBL" id="HG917869">
    <property type="protein sequence ID" value="CDM70441.1"/>
    <property type="molecule type" value="Genomic_DNA"/>
</dbReference>
<evidence type="ECO:0000313" key="12">
    <source>
        <dbReference type="Proteomes" id="UP000019426"/>
    </source>
</evidence>
<dbReference type="RefSeq" id="WP_084485594.1">
    <property type="nucleotide sequence ID" value="NZ_HG917869.1"/>
</dbReference>
<dbReference type="Pfam" id="PF00404">
    <property type="entry name" value="Dockerin_1"/>
    <property type="match status" value="1"/>
</dbReference>
<proteinExistence type="inferred from homology"/>
<dbReference type="Proteomes" id="UP000019426">
    <property type="component" value="Chromosome M2/40_rep2"/>
</dbReference>
<dbReference type="PROSITE" id="PS00448">
    <property type="entry name" value="CLOS_CELLULOSOME_RPT"/>
    <property type="match status" value="1"/>
</dbReference>
<protein>
    <recommendedName>
        <fullName evidence="9">Glucanase</fullName>
        <ecNumber evidence="9">3.2.1.-</ecNumber>
    </recommendedName>
</protein>
<keyword evidence="2 7" id="KW-0378">Hydrolase</keyword>
<reference evidence="11 12" key="1">
    <citation type="submission" date="2013-11" db="EMBL/GenBank/DDBJ databases">
        <title>Complete genome sequence of Clostridum sp. M2/40.</title>
        <authorList>
            <person name="Wibberg D."/>
            <person name="Puehler A."/>
            <person name="Schlueter A."/>
        </authorList>
    </citation>
    <scope>NUCLEOTIDE SEQUENCE [LARGE SCALE GENOMIC DNA]</scope>
    <source>
        <strain evidence="12">M2/40</strain>
    </source>
</reference>
<dbReference type="CDD" id="cd14256">
    <property type="entry name" value="Dockerin_I"/>
    <property type="match status" value="1"/>
</dbReference>
<dbReference type="CDD" id="cd02850">
    <property type="entry name" value="E_set_Cellulase_N"/>
    <property type="match status" value="1"/>
</dbReference>
<feature type="active site" evidence="8">
    <location>
        <position position="743"/>
    </location>
</feature>
<dbReference type="SUPFAM" id="SSF63446">
    <property type="entry name" value="Type I dockerin domain"/>
    <property type="match status" value="1"/>
</dbReference>
<feature type="domain" description="Dockerin" evidence="10">
    <location>
        <begin position="780"/>
        <end position="850"/>
    </location>
</feature>
<dbReference type="EC" id="3.2.1.-" evidence="9"/>
<dbReference type="HOGENOM" id="CLU_006010_0_0_9"/>
<dbReference type="PROSITE" id="PS51766">
    <property type="entry name" value="DOCKERIN"/>
    <property type="match status" value="1"/>
</dbReference>
<dbReference type="AlphaFoldDB" id="W6S0L3"/>
<dbReference type="STRING" id="1216932.CM240_3324"/>
<evidence type="ECO:0000256" key="9">
    <source>
        <dbReference type="RuleBase" id="RU361166"/>
    </source>
</evidence>
<dbReference type="Pfam" id="PF02927">
    <property type="entry name" value="CelD_N"/>
    <property type="match status" value="1"/>
</dbReference>
<dbReference type="InterPro" id="IPR016134">
    <property type="entry name" value="Dockerin_dom"/>
</dbReference>
<organism evidence="11 12">
    <name type="scientific">Clostridium bornimense</name>
    <dbReference type="NCBI Taxonomy" id="1216932"/>
    <lineage>
        <taxon>Bacteria</taxon>
        <taxon>Bacillati</taxon>
        <taxon>Bacillota</taxon>
        <taxon>Clostridia</taxon>
        <taxon>Eubacteriales</taxon>
        <taxon>Clostridiaceae</taxon>
        <taxon>Clostridium</taxon>
    </lineage>
</organism>
<dbReference type="InterPro" id="IPR002105">
    <property type="entry name" value="Dockerin_1_rpt"/>
</dbReference>
<dbReference type="SUPFAM" id="SSF81296">
    <property type="entry name" value="E set domains"/>
    <property type="match status" value="1"/>
</dbReference>
<evidence type="ECO:0000256" key="8">
    <source>
        <dbReference type="PROSITE-ProRule" id="PRU10060"/>
    </source>
</evidence>
<evidence type="ECO:0000256" key="7">
    <source>
        <dbReference type="PROSITE-ProRule" id="PRU10059"/>
    </source>
</evidence>
<dbReference type="Gene3D" id="1.50.10.10">
    <property type="match status" value="1"/>
</dbReference>
<gene>
    <name evidence="11" type="primary">celK</name>
    <name evidence="11" type="ORF">CM240_3324</name>
</gene>
<comment type="similarity">
    <text evidence="1 7 9">Belongs to the glycosyl hydrolase 9 (cellulase E) family.</text>
</comment>
<name>W6S0L3_9CLOT</name>
<dbReference type="GO" id="GO:0008810">
    <property type="term" value="F:cellulase activity"/>
    <property type="evidence" value="ECO:0007669"/>
    <property type="project" value="InterPro"/>
</dbReference>
<sequence length="852" mass="94949">MSGKLVGAGNLIKNSTFDGGVGLPWTTVETYPAHAEFDIEDGKYNITIITPPDENRSKDTRWAIQLRHRGLVLEQGHTYTVQFTVTATADCKVYPKVGQQAEPYLEYWNYHKNWETVEVKANVPTTITEEFTMTSSTDRTAEFTFHLVGDCLAATLPYTVSFDNIYLKDPLFNGYEPEIPEPTNGVRVNQVGYFPNLKKEAVLVSAENSPVSWRLLDANENIVYSGKTTVFGYDENSGDNVHLIDFSDYSKEGKDYKIVVDKSDESPAESMSFKISKDIYSSMKDDAIKYFYHNRSGIEIKMPYCGREDLARPAGHPHDVMVTFPGTWYPDNYSLDVTGGWYDAGDHGKYVVNAGVSTWTLLNQYERAKYAGEDLTKAPFGDNTMNIPESGNGKSDILDEAKWSLDFMLKMQVPDGYRYAGMVHHKGHDEFWTALGIRPDQDPQIRYLKPPSTAATLNLAAVAAQGARIYKDIDSNFSSKCLIAAEKAFDAAVKNPSIYAPEDDSIGGGAYNDSYVEDEFYWSAAELYITTGKDEYLSSIKSSKHYLDASTRLTAGTSEGLRGAFDWGNVETLGTLSLSLVPNGLSESEILQARNNIQKAADNFIDISKKEGYGIPLDASKLSDNIEGYPWGSNSFIMNEAIIMAYAYDFSDKKEIKYLNGIIKTMDYLLGCNPNVQCYVTGYGSNPLENPHHRFWAYQTDNTFPKAPCGCISGGPNSELQDPWVKGSGWKPGSRPAQKCFMDNIESWSTNEIAINWNSSFAWLTSYLDTNAETVSDPIIEVRYGDINGDGKVNSTDLLLMRKYIVGIIKSFDNENGFAAADVDGDKSITVLDYDKLNKFILGKISEFPVEN</sequence>
<keyword evidence="5 7" id="KW-0326">Glycosidase</keyword>
<keyword evidence="4 7" id="KW-0119">Carbohydrate metabolism</keyword>
<dbReference type="PATRIC" id="fig|1216932.3.peg.3299"/>
<evidence type="ECO:0000256" key="4">
    <source>
        <dbReference type="ARBA" id="ARBA00023277"/>
    </source>
</evidence>
<evidence type="ECO:0000256" key="5">
    <source>
        <dbReference type="ARBA" id="ARBA00023295"/>
    </source>
</evidence>
<dbReference type="OrthoDB" id="9758662at2"/>
<dbReference type="InterPro" id="IPR001701">
    <property type="entry name" value="Glyco_hydro_9"/>
</dbReference>
<dbReference type="InterPro" id="IPR013783">
    <property type="entry name" value="Ig-like_fold"/>
</dbReference>
<feature type="active site" evidence="7">
    <location>
        <position position="692"/>
    </location>
</feature>
<dbReference type="SUPFAM" id="SSF48208">
    <property type="entry name" value="Six-hairpin glycosidases"/>
    <property type="match status" value="1"/>
</dbReference>
<evidence type="ECO:0000313" key="11">
    <source>
        <dbReference type="EMBL" id="CDM70441.1"/>
    </source>
</evidence>
<keyword evidence="6 7" id="KW-0624">Polysaccharide degradation</keyword>
<dbReference type="InterPro" id="IPR033126">
    <property type="entry name" value="Glyco_hydro_9_Asp/Glu_AS"/>
</dbReference>
<dbReference type="InterPro" id="IPR003305">
    <property type="entry name" value="CenC_carb-bd"/>
</dbReference>
<dbReference type="InterPro" id="IPR012341">
    <property type="entry name" value="6hp_glycosidase-like_sf"/>
</dbReference>
<accession>W6S0L3</accession>
<dbReference type="PROSITE" id="PS00698">
    <property type="entry name" value="GH9_3"/>
    <property type="match status" value="1"/>
</dbReference>
<dbReference type="eggNOG" id="COG5297">
    <property type="taxonomic scope" value="Bacteria"/>
</dbReference>
<dbReference type="GO" id="GO:0030245">
    <property type="term" value="P:cellulose catabolic process"/>
    <property type="evidence" value="ECO:0007669"/>
    <property type="project" value="UniProtKB-KW"/>
</dbReference>
<dbReference type="InterPro" id="IPR018221">
    <property type="entry name" value="Glyco_hydro_9_His_AS"/>
</dbReference>
<dbReference type="Gene3D" id="2.60.40.10">
    <property type="entry name" value="Immunoglobulins"/>
    <property type="match status" value="1"/>
</dbReference>
<dbReference type="Gene3D" id="1.10.1330.10">
    <property type="entry name" value="Dockerin domain"/>
    <property type="match status" value="1"/>
</dbReference>
<dbReference type="InterPro" id="IPR014756">
    <property type="entry name" value="Ig_E-set"/>
</dbReference>
<evidence type="ECO:0000259" key="10">
    <source>
        <dbReference type="PROSITE" id="PS51766"/>
    </source>
</evidence>
<dbReference type="Pfam" id="PF00759">
    <property type="entry name" value="Glyco_hydro_9"/>
    <property type="match status" value="1"/>
</dbReference>
<dbReference type="Pfam" id="PF02018">
    <property type="entry name" value="CBM_4_9"/>
    <property type="match status" value="1"/>
</dbReference>
<dbReference type="PROSITE" id="PS00592">
    <property type="entry name" value="GH9_2"/>
    <property type="match status" value="1"/>
</dbReference>